<name>A0A174YCV0_9FIRM</name>
<dbReference type="EMBL" id="CZBX01000021">
    <property type="protein sequence ID" value="CUQ93191.1"/>
    <property type="molecule type" value="Genomic_DNA"/>
</dbReference>
<organism evidence="1 2">
    <name type="scientific">[Ruminococcus] torques</name>
    <dbReference type="NCBI Taxonomy" id="33039"/>
    <lineage>
        <taxon>Bacteria</taxon>
        <taxon>Bacillati</taxon>
        <taxon>Bacillota</taxon>
        <taxon>Clostridia</taxon>
        <taxon>Lachnospirales</taxon>
        <taxon>Lachnospiraceae</taxon>
        <taxon>Mediterraneibacter</taxon>
    </lineage>
</organism>
<evidence type="ECO:0000313" key="2">
    <source>
        <dbReference type="Proteomes" id="UP000078383"/>
    </source>
</evidence>
<dbReference type="AlphaFoldDB" id="A0A174YCV0"/>
<evidence type="ECO:0000313" key="1">
    <source>
        <dbReference type="EMBL" id="CUQ93191.1"/>
    </source>
</evidence>
<accession>A0A174YCV0</accession>
<reference evidence="1 2" key="1">
    <citation type="submission" date="2015-09" db="EMBL/GenBank/DDBJ databases">
        <authorList>
            <consortium name="Pathogen Informatics"/>
        </authorList>
    </citation>
    <scope>NUCLEOTIDE SEQUENCE [LARGE SCALE GENOMIC DNA]</scope>
    <source>
        <strain evidence="1 2">2789STDY5834889</strain>
    </source>
</reference>
<proteinExistence type="predicted"/>
<protein>
    <submittedName>
        <fullName evidence="1">Uncharacterized protein</fullName>
    </submittedName>
</protein>
<gene>
    <name evidence="1" type="ORF">ERS852502_02821</name>
</gene>
<sequence length="123" mass="14838">MSIIYHNFWYIDLDNIGEMKPVESIKSSNGEYEVIVSVWYPNRDENNYYIHCDAIKVVALPDKSELISDWNSHKIYWQKIEGTYNGEEIPVKWISEYKIMINEQVIDVRGIGYDYRWYSKKWK</sequence>
<dbReference type="Proteomes" id="UP000078383">
    <property type="component" value="Unassembled WGS sequence"/>
</dbReference>